<evidence type="ECO:0000313" key="2">
    <source>
        <dbReference type="EMBL" id="ERE89143.1"/>
    </source>
</evidence>
<name>A0A061IK45_CRIGR</name>
<proteinExistence type="predicted"/>
<evidence type="ECO:0000313" key="3">
    <source>
        <dbReference type="Proteomes" id="UP000030759"/>
    </source>
</evidence>
<dbReference type="Proteomes" id="UP000030759">
    <property type="component" value="Unassembled WGS sequence"/>
</dbReference>
<reference evidence="3" key="1">
    <citation type="journal article" date="2013" name="Nat. Biotechnol.">
        <title>Chinese hamster genome sequenced from sorted chromosomes.</title>
        <authorList>
            <person name="Brinkrolf K."/>
            <person name="Rupp O."/>
            <person name="Laux H."/>
            <person name="Kollin F."/>
            <person name="Ernst W."/>
            <person name="Linke B."/>
            <person name="Kofler R."/>
            <person name="Romand S."/>
            <person name="Hesse F."/>
            <person name="Budach W.E."/>
            <person name="Galosy S."/>
            <person name="Muller D."/>
            <person name="Noll T."/>
            <person name="Wienberg J."/>
            <person name="Jostock T."/>
            <person name="Leonard M."/>
            <person name="Grillari J."/>
            <person name="Tauch A."/>
            <person name="Goesmann A."/>
            <person name="Helk B."/>
            <person name="Mott J.E."/>
            <person name="Puhler A."/>
            <person name="Borth N."/>
        </authorList>
    </citation>
    <scope>NUCLEOTIDE SEQUENCE [LARGE SCALE GENOMIC DNA]</scope>
    <source>
        <strain evidence="3">17A/GY</strain>
    </source>
</reference>
<protein>
    <submittedName>
        <fullName evidence="2">Uncharacterized protein</fullName>
    </submittedName>
</protein>
<gene>
    <name evidence="2" type="ORF">H671_1g2554</name>
</gene>
<dbReference type="AlphaFoldDB" id="A0A061IK45"/>
<sequence>MVENVFSAAAMAVIDVPCSRHVPLLCCQLFVWKIMLWRKVRASYSIGIYITSAQCLHKEEKRREEKRRGEERREEKRREEKRREEKRREEKRREDGL</sequence>
<feature type="region of interest" description="Disordered" evidence="1">
    <location>
        <begin position="57"/>
        <end position="97"/>
    </location>
</feature>
<dbReference type="EMBL" id="KE665025">
    <property type="protein sequence ID" value="ERE89143.1"/>
    <property type="molecule type" value="Genomic_DNA"/>
</dbReference>
<organism evidence="2 3">
    <name type="scientific">Cricetulus griseus</name>
    <name type="common">Chinese hamster</name>
    <name type="synonym">Cricetulus barabensis griseus</name>
    <dbReference type="NCBI Taxonomy" id="10029"/>
    <lineage>
        <taxon>Eukaryota</taxon>
        <taxon>Metazoa</taxon>
        <taxon>Chordata</taxon>
        <taxon>Craniata</taxon>
        <taxon>Vertebrata</taxon>
        <taxon>Euteleostomi</taxon>
        <taxon>Mammalia</taxon>
        <taxon>Eutheria</taxon>
        <taxon>Euarchontoglires</taxon>
        <taxon>Glires</taxon>
        <taxon>Rodentia</taxon>
        <taxon>Myomorpha</taxon>
        <taxon>Muroidea</taxon>
        <taxon>Cricetidae</taxon>
        <taxon>Cricetinae</taxon>
        <taxon>Cricetulus</taxon>
    </lineage>
</organism>
<evidence type="ECO:0000256" key="1">
    <source>
        <dbReference type="SAM" id="MobiDB-lite"/>
    </source>
</evidence>
<accession>A0A061IK45</accession>